<comment type="function">
    <text evidence="6">ATP-dependent agmatine transferase that catalyzes the formation of 2-agmatinylcytidine (agm2C) at the wobble position (C34) of tRNA(Ile2), converting the codon specificity from AUG to AUA.</text>
</comment>
<evidence type="ECO:0000256" key="6">
    <source>
        <dbReference type="HAMAP-Rule" id="MF_01892"/>
    </source>
</evidence>
<keyword evidence="1 6" id="KW-0963">Cytoplasm</keyword>
<dbReference type="EC" id="6.3.4.22" evidence="6"/>
<keyword evidence="5 6" id="KW-0067">ATP-binding</keyword>
<dbReference type="Pfam" id="PF08489">
    <property type="entry name" value="TiaS_FLD"/>
    <property type="match status" value="1"/>
</dbReference>
<evidence type="ECO:0000313" key="11">
    <source>
        <dbReference type="Proteomes" id="UP000245934"/>
    </source>
</evidence>
<accession>A0A2V2N3V1</accession>
<dbReference type="GO" id="GO:0005737">
    <property type="term" value="C:cytoplasm"/>
    <property type="evidence" value="ECO:0007669"/>
    <property type="project" value="UniProtKB-SubCell"/>
</dbReference>
<dbReference type="GeneID" id="97609780"/>
<dbReference type="GO" id="GO:0002101">
    <property type="term" value="P:tRNA wobble cytosine modification"/>
    <property type="evidence" value="ECO:0007669"/>
    <property type="project" value="UniProtKB-UniRule"/>
</dbReference>
<dbReference type="Pfam" id="PF22641">
    <property type="entry name" value="TiaS_TCKD"/>
    <property type="match status" value="1"/>
</dbReference>
<sequence>MSDVLFYLGLDDTDAPEGMCTTWLGTLLAQTLQKSGMRVLESRLVRLNPTIPYKTRGNAAICLQIKGDPAYAFMVACEMVSSHAVLSCQNTHPGIVVSLRKPPSDFYLKAVTDICSIEEAKRIISEYALYHQEYKLGRGLIGATAAICSEFSDFTWEFLAYRKRDRFLVPRIFDADSFFLSEELTSPKTWDTWDYDEARPVCIPHSPDPVLYGIRGDSPFSVAHAASVINSEPYDLFHIWKTNQGTDAHLVLFTGDNLHEGVSYFMKGTVLEDPVTKEGGHVSFRLQVESSTILCMAFEPTKKFRDYVRLLRKGDVILAAGSFLRDTLNLEKFFLYSAEPYAIKKVPVCPVCNKRMTSAGSGKGYKCRSCGHRERTYENEYQDRAISQGWYEVPPGSRRHLSRPLKRGFVSPDL</sequence>
<dbReference type="EMBL" id="QGMZ01000031">
    <property type="protein sequence ID" value="PWR71208.1"/>
    <property type="molecule type" value="Genomic_DNA"/>
</dbReference>
<evidence type="ECO:0000256" key="5">
    <source>
        <dbReference type="ARBA" id="ARBA00022840"/>
    </source>
</evidence>
<dbReference type="Pfam" id="PF23783">
    <property type="entry name" value="Zn_ribbon_TiaS"/>
    <property type="match status" value="1"/>
</dbReference>
<comment type="similarity">
    <text evidence="6">Belongs to the TiaS family.</text>
</comment>
<evidence type="ECO:0000256" key="2">
    <source>
        <dbReference type="ARBA" id="ARBA00022598"/>
    </source>
</evidence>
<evidence type="ECO:0000256" key="1">
    <source>
        <dbReference type="ARBA" id="ARBA00022490"/>
    </source>
</evidence>
<dbReference type="InterPro" id="IPR055394">
    <property type="entry name" value="Zn_ribbon_TiaS"/>
</dbReference>
<feature type="domain" description="TiaS-like TCKD" evidence="8">
    <location>
        <begin position="7"/>
        <end position="66"/>
    </location>
</feature>
<proteinExistence type="inferred from homology"/>
<name>A0A2V2N3V1_9EURY</name>
<keyword evidence="4 6" id="KW-0547">Nucleotide-binding</keyword>
<evidence type="ECO:0000259" key="7">
    <source>
        <dbReference type="Pfam" id="PF08489"/>
    </source>
</evidence>
<dbReference type="GO" id="GO:0005524">
    <property type="term" value="F:ATP binding"/>
    <property type="evidence" value="ECO:0007669"/>
    <property type="project" value="UniProtKB-KW"/>
</dbReference>
<dbReference type="InterPro" id="IPR013696">
    <property type="entry name" value="TiaS_FLD"/>
</dbReference>
<comment type="catalytic activity">
    <reaction evidence="6">
        <text>cytidine(34) in tRNA(Ile2) + agmatine + ATP + H2O = 2-agmatinylcytidine(34) in tRNA(Ile2) + AMP + 2 phosphate + 2 H(+)</text>
        <dbReference type="Rhea" id="RHEA:43608"/>
        <dbReference type="Rhea" id="RHEA-COMP:10625"/>
        <dbReference type="Rhea" id="RHEA-COMP:10626"/>
        <dbReference type="ChEBI" id="CHEBI:15377"/>
        <dbReference type="ChEBI" id="CHEBI:15378"/>
        <dbReference type="ChEBI" id="CHEBI:30616"/>
        <dbReference type="ChEBI" id="CHEBI:43474"/>
        <dbReference type="ChEBI" id="CHEBI:58145"/>
        <dbReference type="ChEBI" id="CHEBI:82748"/>
        <dbReference type="ChEBI" id="CHEBI:83545"/>
        <dbReference type="ChEBI" id="CHEBI:456215"/>
        <dbReference type="EC" id="6.3.4.22"/>
    </reaction>
</comment>
<evidence type="ECO:0000256" key="3">
    <source>
        <dbReference type="ARBA" id="ARBA00022694"/>
    </source>
</evidence>
<evidence type="ECO:0000259" key="9">
    <source>
        <dbReference type="Pfam" id="PF23783"/>
    </source>
</evidence>
<organism evidence="10 11">
    <name type="scientific">Methanospirillum stamsii</name>
    <dbReference type="NCBI Taxonomy" id="1277351"/>
    <lineage>
        <taxon>Archaea</taxon>
        <taxon>Methanobacteriati</taxon>
        <taxon>Methanobacteriota</taxon>
        <taxon>Stenosarchaea group</taxon>
        <taxon>Methanomicrobia</taxon>
        <taxon>Methanomicrobiales</taxon>
        <taxon>Methanospirillaceae</taxon>
        <taxon>Methanospirillum</taxon>
    </lineage>
</organism>
<evidence type="ECO:0000259" key="8">
    <source>
        <dbReference type="Pfam" id="PF22641"/>
    </source>
</evidence>
<dbReference type="Proteomes" id="UP000245934">
    <property type="component" value="Unassembled WGS sequence"/>
</dbReference>
<keyword evidence="2 6" id="KW-0436">Ligase</keyword>
<comment type="subcellular location">
    <subcellularLocation>
        <location evidence="6">Cytoplasm</location>
    </subcellularLocation>
</comment>
<dbReference type="RefSeq" id="WP_109941695.1">
    <property type="nucleotide sequence ID" value="NZ_CP176366.1"/>
</dbReference>
<protein>
    <recommendedName>
        <fullName evidence="6">tRNA(Ile2) 2-agmatinylcytidine synthetase TiaS</fullName>
        <shortName evidence="6">tRNA(Ile2)-agm2C synthetase</shortName>
        <ecNumber evidence="6">6.3.4.22</ecNumber>
    </recommendedName>
    <alternativeName>
        <fullName evidence="6">tRNA(Ile2) agmatidine synthetase</fullName>
    </alternativeName>
</protein>
<feature type="domain" description="TiaS FLD" evidence="7">
    <location>
        <begin position="137"/>
        <end position="249"/>
    </location>
</feature>
<comment type="caution">
    <text evidence="10">The sequence shown here is derived from an EMBL/GenBank/DDBJ whole genome shotgun (WGS) entry which is preliminary data.</text>
</comment>
<dbReference type="HAMAP" id="MF_01892">
    <property type="entry name" value="tRNA_Ile2_agm2C_synt"/>
    <property type="match status" value="1"/>
</dbReference>
<dbReference type="Gene3D" id="3.30.70.2200">
    <property type="match status" value="1"/>
</dbReference>
<dbReference type="GO" id="GO:0016879">
    <property type="term" value="F:ligase activity, forming carbon-nitrogen bonds"/>
    <property type="evidence" value="ECO:0007669"/>
    <property type="project" value="UniProtKB-UniRule"/>
</dbReference>
<dbReference type="Gene3D" id="3.90.600.20">
    <property type="match status" value="1"/>
</dbReference>
<dbReference type="InterPro" id="IPR024913">
    <property type="entry name" value="tRNA_Ile2__agm2C_synt"/>
</dbReference>
<dbReference type="CDD" id="cd04482">
    <property type="entry name" value="RPA2_OBF_like"/>
    <property type="match status" value="1"/>
</dbReference>
<dbReference type="Gene3D" id="2.40.50.1010">
    <property type="match status" value="1"/>
</dbReference>
<keyword evidence="11" id="KW-1185">Reference proteome</keyword>
<dbReference type="AlphaFoldDB" id="A0A2V2N3V1"/>
<evidence type="ECO:0000313" key="10">
    <source>
        <dbReference type="EMBL" id="PWR71208.1"/>
    </source>
</evidence>
<evidence type="ECO:0000256" key="4">
    <source>
        <dbReference type="ARBA" id="ARBA00022741"/>
    </source>
</evidence>
<keyword evidence="3 6" id="KW-0819">tRNA processing</keyword>
<gene>
    <name evidence="6" type="primary">tiaS</name>
    <name evidence="10" type="ORF">DLD82_13695</name>
</gene>
<reference evidence="10 11" key="1">
    <citation type="submission" date="2018-05" db="EMBL/GenBank/DDBJ databases">
        <title>Draft genome of Methanospirillum stamsii Pt1.</title>
        <authorList>
            <person name="Dueholm M.S."/>
            <person name="Nielsen P.H."/>
            <person name="Bakmann L.F."/>
            <person name="Otzen D.E."/>
        </authorList>
    </citation>
    <scope>NUCLEOTIDE SEQUENCE [LARGE SCALE GENOMIC DNA]</scope>
    <source>
        <strain evidence="10 11">Pt1</strain>
    </source>
</reference>
<feature type="domain" description="TiaS C-terminal zinc ribbon" evidence="9">
    <location>
        <begin position="347"/>
        <end position="385"/>
    </location>
</feature>
<dbReference type="PANTHER" id="PTHR40705">
    <property type="entry name" value="TRNA(ILE2) 2-AGMATINYLCYTIDINE SYNTHETASE TIAS"/>
    <property type="match status" value="1"/>
</dbReference>
<dbReference type="InterPro" id="IPR053870">
    <property type="entry name" value="TiaS-like_TCKD"/>
</dbReference>
<dbReference type="PANTHER" id="PTHR40705:SF2">
    <property type="entry name" value="DUF1743 DOMAIN-CONTAINING PROTEIN"/>
    <property type="match status" value="1"/>
</dbReference>
<dbReference type="OrthoDB" id="39189at2157"/>